<feature type="compositionally biased region" description="Basic and acidic residues" evidence="1">
    <location>
        <begin position="13"/>
        <end position="24"/>
    </location>
</feature>
<sequence>MPLDYYEDEDEKDSGSKNGRKDFDCPECNANNPLEEALADGQELLCNYCGCEFSVKALDNGRFKFKEV</sequence>
<evidence type="ECO:0000313" key="2">
    <source>
        <dbReference type="EMBL" id="KFA90189.1"/>
    </source>
</evidence>
<proteinExistence type="predicted"/>
<feature type="region of interest" description="Disordered" evidence="1">
    <location>
        <begin position="1"/>
        <end position="24"/>
    </location>
</feature>
<evidence type="ECO:0000313" key="3">
    <source>
        <dbReference type="Proteomes" id="UP000028547"/>
    </source>
</evidence>
<name>A0A084SP04_9BACT</name>
<organism evidence="2 3">
    <name type="scientific">Archangium violaceum Cb vi76</name>
    <dbReference type="NCBI Taxonomy" id="1406225"/>
    <lineage>
        <taxon>Bacteria</taxon>
        <taxon>Pseudomonadati</taxon>
        <taxon>Myxococcota</taxon>
        <taxon>Myxococcia</taxon>
        <taxon>Myxococcales</taxon>
        <taxon>Cystobacterineae</taxon>
        <taxon>Archangiaceae</taxon>
        <taxon>Archangium</taxon>
    </lineage>
</organism>
<comment type="caution">
    <text evidence="2">The sequence shown here is derived from an EMBL/GenBank/DDBJ whole genome shotgun (WGS) entry which is preliminary data.</text>
</comment>
<gene>
    <name evidence="2" type="ORF">Q664_29905</name>
</gene>
<dbReference type="EMBL" id="JPMI01000220">
    <property type="protein sequence ID" value="KFA90189.1"/>
    <property type="molecule type" value="Genomic_DNA"/>
</dbReference>
<feature type="compositionally biased region" description="Acidic residues" evidence="1">
    <location>
        <begin position="1"/>
        <end position="12"/>
    </location>
</feature>
<accession>A0A084SP04</accession>
<protein>
    <submittedName>
        <fullName evidence="2">Uncharacterized protein</fullName>
    </submittedName>
</protein>
<evidence type="ECO:0000256" key="1">
    <source>
        <dbReference type="SAM" id="MobiDB-lite"/>
    </source>
</evidence>
<dbReference type="Gene3D" id="2.20.28.160">
    <property type="match status" value="1"/>
</dbReference>
<dbReference type="AlphaFoldDB" id="A0A084SP04"/>
<dbReference type="RefSeq" id="WP_043403078.1">
    <property type="nucleotide sequence ID" value="NZ_JPMI01000220.1"/>
</dbReference>
<dbReference type="Proteomes" id="UP000028547">
    <property type="component" value="Unassembled WGS sequence"/>
</dbReference>
<reference evidence="2 3" key="1">
    <citation type="submission" date="2014-07" db="EMBL/GenBank/DDBJ databases">
        <title>Draft Genome Sequence of Gephyronic Acid Producer, Cystobacter violaceus Strain Cb vi76.</title>
        <authorList>
            <person name="Stevens D.C."/>
            <person name="Young J."/>
            <person name="Carmichael R."/>
            <person name="Tan J."/>
            <person name="Taylor R.E."/>
        </authorList>
    </citation>
    <scope>NUCLEOTIDE SEQUENCE [LARGE SCALE GENOMIC DNA]</scope>
    <source>
        <strain evidence="2 3">Cb vi76</strain>
    </source>
</reference>